<feature type="domain" description="Cadherin" evidence="8">
    <location>
        <begin position="195"/>
        <end position="307"/>
    </location>
</feature>
<evidence type="ECO:0000256" key="1">
    <source>
        <dbReference type="ARBA" id="ARBA00004370"/>
    </source>
</evidence>
<dbReference type="Gene3D" id="2.60.40.60">
    <property type="entry name" value="Cadherins"/>
    <property type="match status" value="6"/>
</dbReference>
<name>A0AAV7JQ72_9METZ</name>
<dbReference type="PANTHER" id="PTHR24027:SF438">
    <property type="entry name" value="CADHERIN 23"/>
    <property type="match status" value="1"/>
</dbReference>
<dbReference type="GO" id="GO:0016477">
    <property type="term" value="P:cell migration"/>
    <property type="evidence" value="ECO:0007669"/>
    <property type="project" value="TreeGrafter"/>
</dbReference>
<dbReference type="PANTHER" id="PTHR24027">
    <property type="entry name" value="CADHERIN-23"/>
    <property type="match status" value="1"/>
</dbReference>
<dbReference type="PROSITE" id="PS50268">
    <property type="entry name" value="CADHERIN_2"/>
    <property type="match status" value="6"/>
</dbReference>
<dbReference type="GO" id="GO:0016342">
    <property type="term" value="C:catenin complex"/>
    <property type="evidence" value="ECO:0007669"/>
    <property type="project" value="TreeGrafter"/>
</dbReference>
<feature type="domain" description="Cadherin" evidence="8">
    <location>
        <begin position="418"/>
        <end position="533"/>
    </location>
</feature>
<organism evidence="9 10">
    <name type="scientific">Oopsacas minuta</name>
    <dbReference type="NCBI Taxonomy" id="111878"/>
    <lineage>
        <taxon>Eukaryota</taxon>
        <taxon>Metazoa</taxon>
        <taxon>Porifera</taxon>
        <taxon>Hexactinellida</taxon>
        <taxon>Hexasterophora</taxon>
        <taxon>Lyssacinosida</taxon>
        <taxon>Leucopsacidae</taxon>
        <taxon>Oopsacas</taxon>
    </lineage>
</organism>
<keyword evidence="7" id="KW-1133">Transmembrane helix</keyword>
<dbReference type="InterPro" id="IPR039808">
    <property type="entry name" value="Cadherin"/>
</dbReference>
<feature type="domain" description="Cadherin" evidence="8">
    <location>
        <begin position="534"/>
        <end position="639"/>
    </location>
</feature>
<dbReference type="InterPro" id="IPR020894">
    <property type="entry name" value="Cadherin_CS"/>
</dbReference>
<feature type="region of interest" description="Disordered" evidence="6">
    <location>
        <begin position="795"/>
        <end position="815"/>
    </location>
</feature>
<dbReference type="Proteomes" id="UP001165289">
    <property type="component" value="Unassembled WGS sequence"/>
</dbReference>
<dbReference type="SMART" id="SM00112">
    <property type="entry name" value="CA"/>
    <property type="match status" value="4"/>
</dbReference>
<evidence type="ECO:0000259" key="8">
    <source>
        <dbReference type="PROSITE" id="PS50268"/>
    </source>
</evidence>
<evidence type="ECO:0000256" key="2">
    <source>
        <dbReference type="ARBA" id="ARBA00022737"/>
    </source>
</evidence>
<evidence type="ECO:0000313" key="9">
    <source>
        <dbReference type="EMBL" id="KAI6650704.1"/>
    </source>
</evidence>
<dbReference type="GO" id="GO:0007156">
    <property type="term" value="P:homophilic cell adhesion via plasma membrane adhesion molecules"/>
    <property type="evidence" value="ECO:0007669"/>
    <property type="project" value="InterPro"/>
</dbReference>
<gene>
    <name evidence="9" type="ORF">LOD99_7755</name>
</gene>
<dbReference type="SUPFAM" id="SSF49313">
    <property type="entry name" value="Cadherin-like"/>
    <property type="match status" value="6"/>
</dbReference>
<dbReference type="PROSITE" id="PS00232">
    <property type="entry name" value="CADHERIN_1"/>
    <property type="match status" value="3"/>
</dbReference>
<keyword evidence="7" id="KW-0812">Transmembrane</keyword>
<keyword evidence="4 7" id="KW-0472">Membrane</keyword>
<evidence type="ECO:0000256" key="5">
    <source>
        <dbReference type="PROSITE-ProRule" id="PRU00043"/>
    </source>
</evidence>
<evidence type="ECO:0000256" key="3">
    <source>
        <dbReference type="ARBA" id="ARBA00022837"/>
    </source>
</evidence>
<dbReference type="GO" id="GO:0008013">
    <property type="term" value="F:beta-catenin binding"/>
    <property type="evidence" value="ECO:0007669"/>
    <property type="project" value="TreeGrafter"/>
</dbReference>
<comment type="subcellular location">
    <subcellularLocation>
        <location evidence="1">Membrane</location>
    </subcellularLocation>
</comment>
<feature type="compositionally biased region" description="Polar residues" evidence="6">
    <location>
        <begin position="796"/>
        <end position="815"/>
    </location>
</feature>
<evidence type="ECO:0000256" key="7">
    <source>
        <dbReference type="SAM" id="Phobius"/>
    </source>
</evidence>
<dbReference type="GO" id="GO:0045296">
    <property type="term" value="F:cadherin binding"/>
    <property type="evidence" value="ECO:0007669"/>
    <property type="project" value="TreeGrafter"/>
</dbReference>
<dbReference type="AlphaFoldDB" id="A0AAV7JQ72"/>
<reference evidence="9 10" key="1">
    <citation type="journal article" date="2023" name="BMC Biol.">
        <title>The compact genome of the sponge Oopsacas minuta (Hexactinellida) is lacking key metazoan core genes.</title>
        <authorList>
            <person name="Santini S."/>
            <person name="Schenkelaars Q."/>
            <person name="Jourda C."/>
            <person name="Duchesne M."/>
            <person name="Belahbib H."/>
            <person name="Rocher C."/>
            <person name="Selva M."/>
            <person name="Riesgo A."/>
            <person name="Vervoort M."/>
            <person name="Leys S.P."/>
            <person name="Kodjabachian L."/>
            <person name="Le Bivic A."/>
            <person name="Borchiellini C."/>
            <person name="Claverie J.M."/>
            <person name="Renard E."/>
        </authorList>
    </citation>
    <scope>NUCLEOTIDE SEQUENCE [LARGE SCALE GENOMIC DNA]</scope>
    <source>
        <strain evidence="9">SPO-2</strain>
    </source>
</reference>
<protein>
    <submittedName>
        <fullName evidence="9">Protocadherin gamma-A4-like</fullName>
    </submittedName>
</protein>
<feature type="compositionally biased region" description="Polar residues" evidence="6">
    <location>
        <begin position="883"/>
        <end position="899"/>
    </location>
</feature>
<dbReference type="EMBL" id="JAKMXF010000310">
    <property type="protein sequence ID" value="KAI6650704.1"/>
    <property type="molecule type" value="Genomic_DNA"/>
</dbReference>
<feature type="domain" description="Cadherin" evidence="8">
    <location>
        <begin position="79"/>
        <end position="194"/>
    </location>
</feature>
<dbReference type="InterPro" id="IPR015919">
    <property type="entry name" value="Cadherin-like_sf"/>
</dbReference>
<feature type="region of interest" description="Disordered" evidence="6">
    <location>
        <begin position="883"/>
        <end position="909"/>
    </location>
</feature>
<dbReference type="CDD" id="cd11304">
    <property type="entry name" value="Cadherin_repeat"/>
    <property type="match status" value="5"/>
</dbReference>
<keyword evidence="2" id="KW-0677">Repeat</keyword>
<proteinExistence type="predicted"/>
<comment type="caution">
    <text evidence="9">The sequence shown here is derived from an EMBL/GenBank/DDBJ whole genome shotgun (WGS) entry which is preliminary data.</text>
</comment>
<dbReference type="InterPro" id="IPR002126">
    <property type="entry name" value="Cadherin-like_dom"/>
</dbReference>
<feature type="transmembrane region" description="Helical" evidence="7">
    <location>
        <begin position="747"/>
        <end position="775"/>
    </location>
</feature>
<accession>A0AAV7JQ72</accession>
<dbReference type="Pfam" id="PF00028">
    <property type="entry name" value="Cadherin"/>
    <property type="match status" value="1"/>
</dbReference>
<sequence>MDSTLVLDCHNTEGSSLFPLQISNNIVLTAAGELDREERETYNLRCFFSGVSNSESSICDIFDFILHVRDVNDNGPVFSQDTYTISMFETDISDVYRVKIAETPIVSDNDAGLNSEYEIQLFDSNLTEQTVFNLITESNLFGIYLIQNAERLDREIINTYNLTLVANDVVNSTLTATAQLKVEIMDSNDNSPEIKNLSIIIKIREDALSGTKFGYVYAEDMDVYPNNQINYYLSTSCVYTTNSISTLLLINPDTGDITLKESIDADILNILTLNIQVVAIDPTDTNRFDCVDLKVEIIDINDNSPEIQITIEAESVEEESIGLTIARILTMDLDSSANGIVNLTFTCENITNCAQNFELEELAPGVYNFKLEQPLDYELATGVAITFYYKDNGNSPRNGSYAFNLTITPLNEYWPVFSNSTYSCTVREDLTEGKSFCTEAIATDKDAGEDGQITYCIHTDTAIPSIEVVNEYFAFSYVTNSLVLLKEFDFESLSSNETKYFFQLNASNVDGTKYSIANISLEVIDVNDNAPKVEPIDQDYMISEDVPSGFIVFHFSVVDVDSGENSRLTFTLQPAMVPFIVEYSNEGWSLVTNDILDRESNSSYSLKLVATDNGDPPLESEIQAFNINILDVNDNRPYFEYSSYTFTLRMGNDTWGVPVSDKDSEIIADIRLDFHGNSQLDKALIFDEITRHIVLENPSAISDGFYEITVYVSDPSLSLEETAARCTLDYRPDGTYPTDGEISLAPVIAGVGLSILLLLILIVIVSIVCLTIFAVRRRVGNIKYQPQIQHRKKRTSAINPSSILKPSTKFSEGNNSKKVSFNGNVQLMTFKGSSSESAFTTSDISNEEQGNQWQNANRDAHNGHNDPEAWLDTSQYRYQQQGHRQAVSTSTSSELSQGIESKDSNAPLIDPKHGYFHDTRVISNPHTYQNNNNMNTVQAGYSDCYANRVSSTDESDDQMATTRYDPADIMPDVLDSETTDDSERPPYGAVPIYISSDMTSEGDLSTGLYSDNDTNISNQAQYCMTNIPSDSYDGELTL</sequence>
<keyword evidence="3 5" id="KW-0106">Calcium</keyword>
<evidence type="ECO:0000313" key="10">
    <source>
        <dbReference type="Proteomes" id="UP001165289"/>
    </source>
</evidence>
<dbReference type="GO" id="GO:0005509">
    <property type="term" value="F:calcium ion binding"/>
    <property type="evidence" value="ECO:0007669"/>
    <property type="project" value="UniProtKB-UniRule"/>
</dbReference>
<feature type="domain" description="Cadherin" evidence="8">
    <location>
        <begin position="307"/>
        <end position="417"/>
    </location>
</feature>
<evidence type="ECO:0000256" key="4">
    <source>
        <dbReference type="ARBA" id="ARBA00023136"/>
    </source>
</evidence>
<feature type="domain" description="Cadherin" evidence="8">
    <location>
        <begin position="18"/>
        <end position="78"/>
    </location>
</feature>
<keyword evidence="10" id="KW-1185">Reference proteome</keyword>
<dbReference type="PRINTS" id="PR00205">
    <property type="entry name" value="CADHERIN"/>
</dbReference>
<evidence type="ECO:0000256" key="6">
    <source>
        <dbReference type="SAM" id="MobiDB-lite"/>
    </source>
</evidence>